<protein>
    <submittedName>
        <fullName evidence="2">Uncharacterized protein</fullName>
    </submittedName>
</protein>
<comment type="caution">
    <text evidence="2">The sequence shown here is derived from an EMBL/GenBank/DDBJ whole genome shotgun (WGS) entry which is preliminary data.</text>
</comment>
<accession>A0ABV9Z1Z8</accession>
<feature type="region of interest" description="Disordered" evidence="1">
    <location>
        <begin position="32"/>
        <end position="56"/>
    </location>
</feature>
<keyword evidence="3" id="KW-1185">Reference proteome</keyword>
<dbReference type="Proteomes" id="UP001595796">
    <property type="component" value="Unassembled WGS sequence"/>
</dbReference>
<sequence>MTLSRTVAADGFKSTAIFVVDGKPQRIVLTPAGGNKLSGTSAAPLASPKGAVEISTPDGKSVLGKFE</sequence>
<gene>
    <name evidence="2" type="ORF">ACFPFW_11025</name>
</gene>
<dbReference type="EMBL" id="JBHSJF010000006">
    <property type="protein sequence ID" value="MFC5068542.1"/>
    <property type="molecule type" value="Genomic_DNA"/>
</dbReference>
<evidence type="ECO:0000256" key="1">
    <source>
        <dbReference type="SAM" id="MobiDB-lite"/>
    </source>
</evidence>
<organism evidence="2 3">
    <name type="scientific">Flaviflagellibacter deserti</name>
    <dbReference type="NCBI Taxonomy" id="2267266"/>
    <lineage>
        <taxon>Bacteria</taxon>
        <taxon>Pseudomonadati</taxon>
        <taxon>Pseudomonadota</taxon>
        <taxon>Alphaproteobacteria</taxon>
        <taxon>Hyphomicrobiales</taxon>
        <taxon>Flaviflagellibacter</taxon>
    </lineage>
</organism>
<reference evidence="3" key="1">
    <citation type="journal article" date="2019" name="Int. J. Syst. Evol. Microbiol.">
        <title>The Global Catalogue of Microorganisms (GCM) 10K type strain sequencing project: providing services to taxonomists for standard genome sequencing and annotation.</title>
        <authorList>
            <consortium name="The Broad Institute Genomics Platform"/>
            <consortium name="The Broad Institute Genome Sequencing Center for Infectious Disease"/>
            <person name="Wu L."/>
            <person name="Ma J."/>
        </authorList>
    </citation>
    <scope>NUCLEOTIDE SEQUENCE [LARGE SCALE GENOMIC DNA]</scope>
    <source>
        <strain evidence="3">CGMCC 1.16444</strain>
    </source>
</reference>
<dbReference type="RefSeq" id="WP_114957966.1">
    <property type="nucleotide sequence ID" value="NZ_JBHSJF010000006.1"/>
</dbReference>
<name>A0ABV9Z1Z8_9HYPH</name>
<proteinExistence type="predicted"/>
<evidence type="ECO:0000313" key="2">
    <source>
        <dbReference type="EMBL" id="MFC5068542.1"/>
    </source>
</evidence>
<evidence type="ECO:0000313" key="3">
    <source>
        <dbReference type="Proteomes" id="UP001595796"/>
    </source>
</evidence>